<protein>
    <submittedName>
        <fullName evidence="4">Superoxide dismutase family protein</fullName>
    </submittedName>
</protein>
<evidence type="ECO:0000313" key="5">
    <source>
        <dbReference type="Proteomes" id="UP000310334"/>
    </source>
</evidence>
<dbReference type="EMBL" id="SSNT01000005">
    <property type="protein sequence ID" value="THF81061.1"/>
    <property type="molecule type" value="Genomic_DNA"/>
</dbReference>
<feature type="region of interest" description="Disordered" evidence="2">
    <location>
        <begin position="146"/>
        <end position="189"/>
    </location>
</feature>
<accession>A0A4S4C0J2</accession>
<evidence type="ECO:0000313" key="4">
    <source>
        <dbReference type="EMBL" id="THF81061.1"/>
    </source>
</evidence>
<dbReference type="Proteomes" id="UP000310334">
    <property type="component" value="Unassembled WGS sequence"/>
</dbReference>
<dbReference type="InterPro" id="IPR036423">
    <property type="entry name" value="SOD-like_Cu/Zn_dom_sf"/>
</dbReference>
<feature type="compositionally biased region" description="Basic and acidic residues" evidence="2">
    <location>
        <begin position="169"/>
        <end position="183"/>
    </location>
</feature>
<reference evidence="4 5" key="1">
    <citation type="submission" date="2019-04" db="EMBL/GenBank/DDBJ databases">
        <title>Bacillus sediminilitoris sp. nov., isolated from a tidal flat sediment on the East China Sea.</title>
        <authorList>
            <person name="Wei Y."/>
            <person name="Mao H."/>
            <person name="Fang J."/>
        </authorList>
    </citation>
    <scope>NUCLEOTIDE SEQUENCE [LARGE SCALE GENOMIC DNA]</scope>
    <source>
        <strain evidence="4 5">DSL-17</strain>
    </source>
</reference>
<sequence>MKRKTGLLLLLPFILSGCMEKTITKMDVEMFNPNGDSLGTIKLSEQADGVKLEVLLEGLPDGEHGLHIHEKGKCDAPDFKSAGNHFNPDDKQHGLLHPEGAHAGDLPNIISENGKVDAELMAPQLTLKADNKTSLLPEEGTSIVITEGKDDGMTQPAGESGARIACGEITDKEAEREDKKEVTPAEEEK</sequence>
<dbReference type="GO" id="GO:0005507">
    <property type="term" value="F:copper ion binding"/>
    <property type="evidence" value="ECO:0007669"/>
    <property type="project" value="InterPro"/>
</dbReference>
<dbReference type="OrthoDB" id="9792957at2"/>
<dbReference type="PANTHER" id="PTHR10003">
    <property type="entry name" value="SUPEROXIDE DISMUTASE CU-ZN -RELATED"/>
    <property type="match status" value="1"/>
</dbReference>
<proteinExistence type="inferred from homology"/>
<dbReference type="SUPFAM" id="SSF49329">
    <property type="entry name" value="Cu,Zn superoxide dismutase-like"/>
    <property type="match status" value="1"/>
</dbReference>
<dbReference type="InterPro" id="IPR001424">
    <property type="entry name" value="SOD_Cu_Zn_dom"/>
</dbReference>
<evidence type="ECO:0000259" key="3">
    <source>
        <dbReference type="Pfam" id="PF00080"/>
    </source>
</evidence>
<dbReference type="GO" id="GO:0006801">
    <property type="term" value="P:superoxide metabolic process"/>
    <property type="evidence" value="ECO:0007669"/>
    <property type="project" value="InterPro"/>
</dbReference>
<evidence type="ECO:0000256" key="2">
    <source>
        <dbReference type="SAM" id="MobiDB-lite"/>
    </source>
</evidence>
<evidence type="ECO:0000256" key="1">
    <source>
        <dbReference type="ARBA" id="ARBA00010457"/>
    </source>
</evidence>
<dbReference type="RefSeq" id="WP_136352637.1">
    <property type="nucleotide sequence ID" value="NZ_CP046266.1"/>
</dbReference>
<feature type="domain" description="Superoxide dismutase copper/zinc binding" evidence="3">
    <location>
        <begin position="39"/>
        <end position="169"/>
    </location>
</feature>
<dbReference type="Gene3D" id="2.60.40.200">
    <property type="entry name" value="Superoxide dismutase, copper/zinc binding domain"/>
    <property type="match status" value="1"/>
</dbReference>
<dbReference type="Pfam" id="PF00080">
    <property type="entry name" value="Sod_Cu"/>
    <property type="match status" value="1"/>
</dbReference>
<keyword evidence="5" id="KW-1185">Reference proteome</keyword>
<gene>
    <name evidence="4" type="ORF">E6W99_07850</name>
</gene>
<comment type="similarity">
    <text evidence="1">Belongs to the Cu-Zn superoxide dismutase family.</text>
</comment>
<dbReference type="AlphaFoldDB" id="A0A4S4C0J2"/>
<name>A0A4S4C0J2_9BACI</name>
<dbReference type="InterPro" id="IPR024134">
    <property type="entry name" value="SOD_Cu/Zn_/chaperone"/>
</dbReference>
<organism evidence="4 5">
    <name type="scientific">Metabacillus sediminilitoris</name>
    <dbReference type="NCBI Taxonomy" id="2567941"/>
    <lineage>
        <taxon>Bacteria</taxon>
        <taxon>Bacillati</taxon>
        <taxon>Bacillota</taxon>
        <taxon>Bacilli</taxon>
        <taxon>Bacillales</taxon>
        <taxon>Bacillaceae</taxon>
        <taxon>Metabacillus</taxon>
    </lineage>
</organism>
<dbReference type="PROSITE" id="PS51257">
    <property type="entry name" value="PROKAR_LIPOPROTEIN"/>
    <property type="match status" value="1"/>
</dbReference>
<dbReference type="CDD" id="cd00305">
    <property type="entry name" value="Cu-Zn_Superoxide_Dismutase"/>
    <property type="match status" value="1"/>
</dbReference>
<comment type="caution">
    <text evidence="4">The sequence shown here is derived from an EMBL/GenBank/DDBJ whole genome shotgun (WGS) entry which is preliminary data.</text>
</comment>